<dbReference type="EMBL" id="PYNS01000034">
    <property type="protein sequence ID" value="PSV07102.1"/>
    <property type="molecule type" value="Genomic_DNA"/>
</dbReference>
<feature type="domain" description="YbhG-like alpha-helical hairpin" evidence="4">
    <location>
        <begin position="81"/>
        <end position="187"/>
    </location>
</feature>
<sequence>MRLTAKHCLSIAAFLLLVGCSKQESPMALGMLERDQVQLTATATEIITSLPIKEGSEVKKGDVLVTLRSSQQQSRLDKSIADQQKAASYLKKLTNGARPEDIAEAQALVVQNQANLEEKNDEYRRFEQLYRKKMVSAADRDRELAQRDIAKAELTVAKNKLEKLLNGERLEDIKQAQAALLAAQKDVELQQQILADYTIKATRNGLLESLPYHVGDRVTANTPVAILLTHSVPYARVYVPEPYRAKLQPGDILTVHVDGVDTVFKGKLRWVATQPSFTPYYALSGHDRARLVYLAEIDLPQSGKTLPAGIPVQVEMPNE</sequence>
<dbReference type="InterPro" id="IPR050465">
    <property type="entry name" value="UPF0194_transport"/>
</dbReference>
<protein>
    <recommendedName>
        <fullName evidence="4">YbhG-like alpha-helical hairpin domain-containing protein</fullName>
    </recommendedName>
</protein>
<dbReference type="AlphaFoldDB" id="A0A2T3KPZ3"/>
<name>A0A2T3KPZ3_PHOLD</name>
<accession>A0A2T3KPZ3</accession>
<dbReference type="PANTHER" id="PTHR32347">
    <property type="entry name" value="EFFLUX SYSTEM COMPONENT YKNX-RELATED"/>
    <property type="match status" value="1"/>
</dbReference>
<dbReference type="Gene3D" id="1.10.287.470">
    <property type="entry name" value="Helix hairpin bin"/>
    <property type="match status" value="1"/>
</dbReference>
<dbReference type="InterPro" id="IPR059052">
    <property type="entry name" value="HH_YbhG-like"/>
</dbReference>
<evidence type="ECO:0000259" key="4">
    <source>
        <dbReference type="Pfam" id="PF25881"/>
    </source>
</evidence>
<evidence type="ECO:0000256" key="3">
    <source>
        <dbReference type="SAM" id="Coils"/>
    </source>
</evidence>
<evidence type="ECO:0000256" key="1">
    <source>
        <dbReference type="ARBA" id="ARBA00004196"/>
    </source>
</evidence>
<evidence type="ECO:0000256" key="2">
    <source>
        <dbReference type="ARBA" id="ARBA00023054"/>
    </source>
</evidence>
<dbReference type="SUPFAM" id="SSF111369">
    <property type="entry name" value="HlyD-like secretion proteins"/>
    <property type="match status" value="1"/>
</dbReference>
<keyword evidence="2 3" id="KW-0175">Coiled coil</keyword>
<proteinExistence type="predicted"/>
<reference evidence="5 6" key="1">
    <citation type="submission" date="2018-03" db="EMBL/GenBank/DDBJ databases">
        <title>Whole genome sequencing of Histamine producing bacteria.</title>
        <authorList>
            <person name="Butler K."/>
        </authorList>
    </citation>
    <scope>NUCLEOTIDE SEQUENCE [LARGE SCALE GENOMIC DNA]</scope>
    <source>
        <strain evidence="5 6">Res.4.1</strain>
    </source>
</reference>
<comment type="subcellular location">
    <subcellularLocation>
        <location evidence="1">Cell envelope</location>
    </subcellularLocation>
</comment>
<dbReference type="PROSITE" id="PS51257">
    <property type="entry name" value="PROKAR_LIPOPROTEIN"/>
    <property type="match status" value="1"/>
</dbReference>
<dbReference type="GO" id="GO:0030313">
    <property type="term" value="C:cell envelope"/>
    <property type="evidence" value="ECO:0007669"/>
    <property type="project" value="UniProtKB-SubCell"/>
</dbReference>
<dbReference type="Pfam" id="PF25881">
    <property type="entry name" value="HH_YBHG"/>
    <property type="match status" value="1"/>
</dbReference>
<evidence type="ECO:0000313" key="5">
    <source>
        <dbReference type="EMBL" id="PSV07102.1"/>
    </source>
</evidence>
<dbReference type="Gene3D" id="2.40.50.100">
    <property type="match status" value="1"/>
</dbReference>
<feature type="coiled-coil region" evidence="3">
    <location>
        <begin position="102"/>
        <end position="155"/>
    </location>
</feature>
<dbReference type="PANTHER" id="PTHR32347:SF29">
    <property type="entry name" value="UPF0194 MEMBRANE PROTEIN YBHG"/>
    <property type="match status" value="1"/>
</dbReference>
<comment type="caution">
    <text evidence="5">The sequence shown here is derived from an EMBL/GenBank/DDBJ whole genome shotgun (WGS) entry which is preliminary data.</text>
</comment>
<dbReference type="Gene3D" id="2.40.30.170">
    <property type="match status" value="1"/>
</dbReference>
<dbReference type="Proteomes" id="UP000240530">
    <property type="component" value="Unassembled WGS sequence"/>
</dbReference>
<dbReference type="RefSeq" id="WP_107186136.1">
    <property type="nucleotide sequence ID" value="NZ_PYNS01000034.1"/>
</dbReference>
<evidence type="ECO:0000313" key="6">
    <source>
        <dbReference type="Proteomes" id="UP000240530"/>
    </source>
</evidence>
<organism evidence="5 6">
    <name type="scientific">Photobacterium leiognathi subsp. mandapamensis</name>
    <name type="common">Photobacterium mandapamensis</name>
    <dbReference type="NCBI Taxonomy" id="48408"/>
    <lineage>
        <taxon>Bacteria</taxon>
        <taxon>Pseudomonadati</taxon>
        <taxon>Pseudomonadota</taxon>
        <taxon>Gammaproteobacteria</taxon>
        <taxon>Vibrionales</taxon>
        <taxon>Vibrionaceae</taxon>
        <taxon>Photobacterium</taxon>
    </lineage>
</organism>
<gene>
    <name evidence="5" type="ORF">C0W93_19845</name>
</gene>